<evidence type="ECO:0000313" key="3">
    <source>
        <dbReference type="Proteomes" id="UP000177751"/>
    </source>
</evidence>
<gene>
    <name evidence="2" type="ORF">A2401_02070</name>
</gene>
<evidence type="ECO:0000256" key="1">
    <source>
        <dbReference type="SAM" id="MobiDB-lite"/>
    </source>
</evidence>
<organism evidence="2 3">
    <name type="scientific">Candidatus Staskawiczbacteria bacterium RIFOXYC1_FULL_38_18</name>
    <dbReference type="NCBI Taxonomy" id="1802229"/>
    <lineage>
        <taxon>Bacteria</taxon>
        <taxon>Candidatus Staskawicziibacteriota</taxon>
    </lineage>
</organism>
<feature type="region of interest" description="Disordered" evidence="1">
    <location>
        <begin position="1"/>
        <end position="25"/>
    </location>
</feature>
<reference evidence="2 3" key="1">
    <citation type="journal article" date="2016" name="Nat. Commun.">
        <title>Thousands of microbial genomes shed light on interconnected biogeochemical processes in an aquifer system.</title>
        <authorList>
            <person name="Anantharaman K."/>
            <person name="Brown C.T."/>
            <person name="Hug L.A."/>
            <person name="Sharon I."/>
            <person name="Castelle C.J."/>
            <person name="Probst A.J."/>
            <person name="Thomas B.C."/>
            <person name="Singh A."/>
            <person name="Wilkins M.J."/>
            <person name="Karaoz U."/>
            <person name="Brodie E.L."/>
            <person name="Williams K.H."/>
            <person name="Hubbard S.S."/>
            <person name="Banfield J.F."/>
        </authorList>
    </citation>
    <scope>NUCLEOTIDE SEQUENCE [LARGE SCALE GENOMIC DNA]</scope>
</reference>
<accession>A0A1G2JCM4</accession>
<proteinExistence type="predicted"/>
<comment type="caution">
    <text evidence="2">The sequence shown here is derived from an EMBL/GenBank/DDBJ whole genome shotgun (WGS) entry which is preliminary data.</text>
</comment>
<dbReference type="Proteomes" id="UP000177751">
    <property type="component" value="Unassembled WGS sequence"/>
</dbReference>
<sequence>MSKKVEQGIGSNEAQEPTNNPEGLQERLTQLQNLENGQYPGWQKPEDIERLKEKLRAEIEEVRNGVNIKEEINSQRKNEVVERFGPEVLKRVEQIGKIMAENVEVHLTKTDKTNAEEILKLWEELGNRMNAFLVQATKSPDKHKEAIQKATRAFDTHYQRK</sequence>
<dbReference type="STRING" id="1802229.A2401_02070"/>
<dbReference type="EMBL" id="MHPP01000011">
    <property type="protein sequence ID" value="OGZ84875.1"/>
    <property type="molecule type" value="Genomic_DNA"/>
</dbReference>
<name>A0A1G2JCM4_9BACT</name>
<evidence type="ECO:0000313" key="2">
    <source>
        <dbReference type="EMBL" id="OGZ84875.1"/>
    </source>
</evidence>
<protein>
    <submittedName>
        <fullName evidence="2">Uncharacterized protein</fullName>
    </submittedName>
</protein>
<feature type="compositionally biased region" description="Polar residues" evidence="1">
    <location>
        <begin position="9"/>
        <end position="25"/>
    </location>
</feature>
<dbReference type="AlphaFoldDB" id="A0A1G2JCM4"/>